<feature type="compositionally biased region" description="Polar residues" evidence="1">
    <location>
        <begin position="1"/>
        <end position="38"/>
    </location>
</feature>
<accession>A0AAD4HT14</accession>
<sequence length="530" mass="57463">MAHPSNSPPSIDSAPPTISKTIPSDISDASVQSQSNRSAGHHVQWSDPLVYTRGIPARQPQGAHPASPTVTPSVTLNHSAQHGTRTIAGAMEDLNLAPAASSTPSAYMLPHQTFQPLRSQLTSTPQAAHQGSSFIAAPSNPNLRFIFSRRLLLAQSRGSLNPVGSIVTDDSPATSGNVSMPSVMSDAKLYTELQSLMPVPKQPNGTVKSTTHVTPPPIPTVTEDAIDLTLGSDEENRLLQKQAKNQKSTQKQRNHCIQTQILSTSIKVNTAKRRLDSESSDTSEGGPQKRLKRTGALQPRLDSDSATSDIDHISPGPRSSIEPSSSSGRFSSSSVEVVDDVVLDGPRSIVDAHNNHAEPSVSLNDTQAPRHSARGSGVSVVMRSYRRPAPGGSAVASSSRTRVEDMEVSDDEVETGDPQRALSYASVISQKVRMWAGKLKGISRAHIDALFEDDVEIMSKDQILKLLKDIDQNKDWATRAEVQETRLERYLIAVVTDHLVNGTEAYKLAVRILDNFAQRFRGERYPRTRR</sequence>
<evidence type="ECO:0000313" key="3">
    <source>
        <dbReference type="Proteomes" id="UP001195769"/>
    </source>
</evidence>
<dbReference type="Proteomes" id="UP001195769">
    <property type="component" value="Unassembled WGS sequence"/>
</dbReference>
<feature type="region of interest" description="Disordered" evidence="1">
    <location>
        <begin position="1"/>
        <end position="76"/>
    </location>
</feature>
<keyword evidence="3" id="KW-1185">Reference proteome</keyword>
<feature type="region of interest" description="Disordered" evidence="1">
    <location>
        <begin position="350"/>
        <end position="416"/>
    </location>
</feature>
<feature type="compositionally biased region" description="Low complexity" evidence="1">
    <location>
        <begin position="388"/>
        <end position="399"/>
    </location>
</feature>
<evidence type="ECO:0000256" key="1">
    <source>
        <dbReference type="SAM" id="MobiDB-lite"/>
    </source>
</evidence>
<dbReference type="AlphaFoldDB" id="A0AAD4HT14"/>
<evidence type="ECO:0000313" key="2">
    <source>
        <dbReference type="EMBL" id="KAG1907481.1"/>
    </source>
</evidence>
<proteinExistence type="predicted"/>
<feature type="compositionally biased region" description="Low complexity" evidence="1">
    <location>
        <begin position="313"/>
        <end position="334"/>
    </location>
</feature>
<reference evidence="2" key="1">
    <citation type="journal article" date="2020" name="New Phytol.">
        <title>Comparative genomics reveals dynamic genome evolution in host specialist ectomycorrhizal fungi.</title>
        <authorList>
            <person name="Lofgren L.A."/>
            <person name="Nguyen N.H."/>
            <person name="Vilgalys R."/>
            <person name="Ruytinx J."/>
            <person name="Liao H.L."/>
            <person name="Branco S."/>
            <person name="Kuo A."/>
            <person name="LaButti K."/>
            <person name="Lipzen A."/>
            <person name="Andreopoulos W."/>
            <person name="Pangilinan J."/>
            <person name="Riley R."/>
            <person name="Hundley H."/>
            <person name="Na H."/>
            <person name="Barry K."/>
            <person name="Grigoriev I.V."/>
            <person name="Stajich J.E."/>
            <person name="Kennedy P.G."/>
        </authorList>
    </citation>
    <scope>NUCLEOTIDE SEQUENCE</scope>
    <source>
        <strain evidence="2">FC203</strain>
    </source>
</reference>
<organism evidence="2 3">
    <name type="scientific">Suillus fuscotomentosus</name>
    <dbReference type="NCBI Taxonomy" id="1912939"/>
    <lineage>
        <taxon>Eukaryota</taxon>
        <taxon>Fungi</taxon>
        <taxon>Dikarya</taxon>
        <taxon>Basidiomycota</taxon>
        <taxon>Agaricomycotina</taxon>
        <taxon>Agaricomycetes</taxon>
        <taxon>Agaricomycetidae</taxon>
        <taxon>Boletales</taxon>
        <taxon>Suillineae</taxon>
        <taxon>Suillaceae</taxon>
        <taxon>Suillus</taxon>
    </lineage>
</organism>
<comment type="caution">
    <text evidence="2">The sequence shown here is derived from an EMBL/GenBank/DDBJ whole genome shotgun (WGS) entry which is preliminary data.</text>
</comment>
<protein>
    <submittedName>
        <fullName evidence="2">Uncharacterized protein</fullName>
    </submittedName>
</protein>
<feature type="region of interest" description="Disordered" evidence="1">
    <location>
        <begin position="200"/>
        <end position="220"/>
    </location>
</feature>
<dbReference type="RefSeq" id="XP_041233056.1">
    <property type="nucleotide sequence ID" value="XM_041360212.1"/>
</dbReference>
<feature type="region of interest" description="Disordered" evidence="1">
    <location>
        <begin position="268"/>
        <end position="334"/>
    </location>
</feature>
<name>A0AAD4HT14_9AGAM</name>
<dbReference type="GeneID" id="64654510"/>
<dbReference type="EMBL" id="JABBWK010000003">
    <property type="protein sequence ID" value="KAG1907481.1"/>
    <property type="molecule type" value="Genomic_DNA"/>
</dbReference>
<feature type="compositionally biased region" description="Acidic residues" evidence="1">
    <location>
        <begin position="406"/>
        <end position="415"/>
    </location>
</feature>
<gene>
    <name evidence="2" type="ORF">F5891DRAFT_1001928</name>
</gene>